<feature type="compositionally biased region" description="Polar residues" evidence="1">
    <location>
        <begin position="145"/>
        <end position="155"/>
    </location>
</feature>
<dbReference type="AlphaFoldDB" id="A0AA36JCJ8"/>
<evidence type="ECO:0000256" key="1">
    <source>
        <dbReference type="SAM" id="MobiDB-lite"/>
    </source>
</evidence>
<name>A0AA36JCJ8_9DINO</name>
<protein>
    <submittedName>
        <fullName evidence="2">Uncharacterized protein</fullName>
    </submittedName>
</protein>
<feature type="compositionally biased region" description="Basic and acidic residues" evidence="1">
    <location>
        <begin position="47"/>
        <end position="96"/>
    </location>
</feature>
<feature type="region of interest" description="Disordered" evidence="1">
    <location>
        <begin position="1"/>
        <end position="155"/>
    </location>
</feature>
<feature type="compositionally biased region" description="Basic and acidic residues" evidence="1">
    <location>
        <begin position="106"/>
        <end position="117"/>
    </location>
</feature>
<dbReference type="EMBL" id="CAUJNA010003469">
    <property type="protein sequence ID" value="CAJ1402810.1"/>
    <property type="molecule type" value="Genomic_DNA"/>
</dbReference>
<dbReference type="Proteomes" id="UP001178507">
    <property type="component" value="Unassembled WGS sequence"/>
</dbReference>
<organism evidence="2 3">
    <name type="scientific">Effrenium voratum</name>
    <dbReference type="NCBI Taxonomy" id="2562239"/>
    <lineage>
        <taxon>Eukaryota</taxon>
        <taxon>Sar</taxon>
        <taxon>Alveolata</taxon>
        <taxon>Dinophyceae</taxon>
        <taxon>Suessiales</taxon>
        <taxon>Symbiodiniaceae</taxon>
        <taxon>Effrenium</taxon>
    </lineage>
</organism>
<keyword evidence="3" id="KW-1185">Reference proteome</keyword>
<gene>
    <name evidence="2" type="ORF">EVOR1521_LOCUS25609</name>
</gene>
<feature type="compositionally biased region" description="Basic and acidic residues" evidence="1">
    <location>
        <begin position="1"/>
        <end position="34"/>
    </location>
</feature>
<comment type="caution">
    <text evidence="2">The sequence shown here is derived from an EMBL/GenBank/DDBJ whole genome shotgun (WGS) entry which is preliminary data.</text>
</comment>
<evidence type="ECO:0000313" key="3">
    <source>
        <dbReference type="Proteomes" id="UP001178507"/>
    </source>
</evidence>
<evidence type="ECO:0000313" key="2">
    <source>
        <dbReference type="EMBL" id="CAJ1402810.1"/>
    </source>
</evidence>
<sequence length="155" mass="16991">MEKKEGEAKRASKVKPKEPKKPKAPKEPKEEGKVRAGSPPRRSQWSGEKRPVKKPSEEGPKPAWDDRFYVNEVKLKPRKASGLEEEKPVKQEEGSRKLRSPGASRRTGDKAPQESKSKGTSAREGQRSQRSACTDGGGEGRPVSALTSACGTLCR</sequence>
<proteinExistence type="predicted"/>
<accession>A0AA36JCJ8</accession>
<reference evidence="2" key="1">
    <citation type="submission" date="2023-08" db="EMBL/GenBank/DDBJ databases">
        <authorList>
            <person name="Chen Y."/>
            <person name="Shah S."/>
            <person name="Dougan E. K."/>
            <person name="Thang M."/>
            <person name="Chan C."/>
        </authorList>
    </citation>
    <scope>NUCLEOTIDE SEQUENCE</scope>
</reference>